<dbReference type="AlphaFoldDB" id="E4PGC7"/>
<sequence length="41" mass="4891">MGSVDFEPEVRNPSNRGHLYQINVIRWYSVANFIELLIRKK</sequence>
<dbReference type="HOGENOM" id="CLU_3272470_0_0_6"/>
<protein>
    <submittedName>
        <fullName evidence="1">Uncharacterized protein</fullName>
    </submittedName>
</protein>
<gene>
    <name evidence="1" type="ordered locus">HP15_1105</name>
</gene>
<dbReference type="EMBL" id="CP001978">
    <property type="protein sequence ID" value="ADP96869.1"/>
    <property type="molecule type" value="Genomic_DNA"/>
</dbReference>
<dbReference type="KEGG" id="mad:HP15_1105"/>
<reference evidence="2" key="2">
    <citation type="submission" date="2010-02" db="EMBL/GenBank/DDBJ databases">
        <title>Complete genome sequence of Marinobacter adhaerens type strain (HP15).</title>
        <authorList>
            <person name="Gaerdes A.A.M."/>
            <person name="Kaeppel E."/>
            <person name="Shezad A."/>
            <person name="Seebah S."/>
            <person name="Teeling H."/>
            <person name="Yarza P."/>
            <person name="Gloeckner F.O."/>
            <person name="Ullrich M.S."/>
        </authorList>
    </citation>
    <scope>NUCLEOTIDE SEQUENCE [LARGE SCALE GENOMIC DNA]</scope>
    <source>
        <strain evidence="2">DSM 23420 / HP15</strain>
    </source>
</reference>
<name>E4PGC7_MARAH</name>
<evidence type="ECO:0000313" key="2">
    <source>
        <dbReference type="Proteomes" id="UP000007077"/>
    </source>
</evidence>
<dbReference type="PATRIC" id="fig|225937.3.peg.1111"/>
<organism evidence="1 2">
    <name type="scientific">Marinobacter adhaerens (strain DSM 23420 / HP15)</name>
    <dbReference type="NCBI Taxonomy" id="225937"/>
    <lineage>
        <taxon>Bacteria</taxon>
        <taxon>Pseudomonadati</taxon>
        <taxon>Pseudomonadota</taxon>
        <taxon>Gammaproteobacteria</taxon>
        <taxon>Pseudomonadales</taxon>
        <taxon>Marinobacteraceae</taxon>
        <taxon>Marinobacter</taxon>
    </lineage>
</organism>
<dbReference type="Proteomes" id="UP000007077">
    <property type="component" value="Chromosome"/>
</dbReference>
<evidence type="ECO:0000313" key="1">
    <source>
        <dbReference type="EMBL" id="ADP96869.1"/>
    </source>
</evidence>
<proteinExistence type="predicted"/>
<accession>E4PGC7</accession>
<reference evidence="1 2" key="1">
    <citation type="journal article" date="2010" name="Stand. Genomic Sci.">
        <title>Complete genome sequence of Marinobacter adhaerens type strain (HP15), a diatom-interacting marine microorganism.</title>
        <authorList>
            <person name="Gardes A."/>
            <person name="Kaeppel E."/>
            <person name="Shehzad A."/>
            <person name="Seebah S."/>
            <person name="Teeling H."/>
            <person name="Yarza P."/>
            <person name="Glockner F.O."/>
            <person name="Grossart H.P."/>
            <person name="Ullrich M.S."/>
        </authorList>
    </citation>
    <scope>NUCLEOTIDE SEQUENCE [LARGE SCALE GENOMIC DNA]</scope>
    <source>
        <strain evidence="2">DSM 23420 / HP15</strain>
    </source>
</reference>